<accession>A0A0S4IX08</accession>
<keyword evidence="1" id="KW-0732">Signal</keyword>
<dbReference type="EMBL" id="CYKH01000493">
    <property type="protein sequence ID" value="CUG01771.1"/>
    <property type="molecule type" value="Genomic_DNA"/>
</dbReference>
<sequence>MSLRRVVFAVILIAVVCAVLFSARGGPSESSVLKIAESPDVVKIRALRQSATAAYVKRQVEAAAVEACGVCRDPHRSSVRGAFFC</sequence>
<reference evidence="3" key="1">
    <citation type="submission" date="2015-09" db="EMBL/GenBank/DDBJ databases">
        <authorList>
            <consortium name="Pathogen Informatics"/>
        </authorList>
    </citation>
    <scope>NUCLEOTIDE SEQUENCE [LARGE SCALE GENOMIC DNA]</scope>
    <source>
        <strain evidence="3">Lake Konstanz</strain>
    </source>
</reference>
<protein>
    <submittedName>
        <fullName evidence="2">Membrane-associated protein, putative</fullName>
    </submittedName>
</protein>
<dbReference type="Proteomes" id="UP000051952">
    <property type="component" value="Unassembled WGS sequence"/>
</dbReference>
<gene>
    <name evidence="2" type="ORF">BSAL_04620</name>
</gene>
<evidence type="ECO:0000256" key="1">
    <source>
        <dbReference type="SAM" id="SignalP"/>
    </source>
</evidence>
<proteinExistence type="predicted"/>
<evidence type="ECO:0000313" key="3">
    <source>
        <dbReference type="Proteomes" id="UP000051952"/>
    </source>
</evidence>
<keyword evidence="3" id="KW-1185">Reference proteome</keyword>
<dbReference type="AlphaFoldDB" id="A0A0S4IX08"/>
<evidence type="ECO:0000313" key="2">
    <source>
        <dbReference type="EMBL" id="CUG01771.1"/>
    </source>
</evidence>
<feature type="signal peptide" evidence="1">
    <location>
        <begin position="1"/>
        <end position="18"/>
    </location>
</feature>
<organism evidence="2 3">
    <name type="scientific">Bodo saltans</name>
    <name type="common">Flagellated protozoan</name>
    <dbReference type="NCBI Taxonomy" id="75058"/>
    <lineage>
        <taxon>Eukaryota</taxon>
        <taxon>Discoba</taxon>
        <taxon>Euglenozoa</taxon>
        <taxon>Kinetoplastea</taxon>
        <taxon>Metakinetoplastina</taxon>
        <taxon>Eubodonida</taxon>
        <taxon>Bodonidae</taxon>
        <taxon>Bodo</taxon>
    </lineage>
</organism>
<dbReference type="VEuPathDB" id="TriTrypDB:BSAL_04620"/>
<name>A0A0S4IX08_BODSA</name>
<feature type="chain" id="PRO_5006621642" evidence="1">
    <location>
        <begin position="19"/>
        <end position="85"/>
    </location>
</feature>